<accession>A0AA88P6N0</accession>
<sequence>MEGTSTDGGVTGAGRLCGPFLKEFKLRNYSSLAHTPEKIGFQLISQLASSCDSSFIPAVGWIMTSLMHQQPVEECHWYQFVKSFSLIELREMNSWESQSSWRRGKRRKKKGRKRGEKEEVKEEEKRKAQIESVEKCSDLC</sequence>
<name>A0AA88P6N0_9TELE</name>
<keyword evidence="3" id="KW-1185">Reference proteome</keyword>
<reference evidence="2" key="1">
    <citation type="submission" date="2023-08" db="EMBL/GenBank/DDBJ databases">
        <title>Chromosome-level Genome Assembly of mud carp (Cirrhinus molitorella).</title>
        <authorList>
            <person name="Liu H."/>
        </authorList>
    </citation>
    <scope>NUCLEOTIDE SEQUENCE</scope>
    <source>
        <strain evidence="2">Prfri</strain>
        <tissue evidence="2">Muscle</tissue>
    </source>
</reference>
<dbReference type="AlphaFoldDB" id="A0AA88P6N0"/>
<feature type="compositionally biased region" description="Basic residues" evidence="1">
    <location>
        <begin position="102"/>
        <end position="114"/>
    </location>
</feature>
<evidence type="ECO:0000256" key="1">
    <source>
        <dbReference type="SAM" id="MobiDB-lite"/>
    </source>
</evidence>
<proteinExistence type="predicted"/>
<protein>
    <submittedName>
        <fullName evidence="2">Uncharacterized protein</fullName>
    </submittedName>
</protein>
<evidence type="ECO:0000313" key="2">
    <source>
        <dbReference type="EMBL" id="KAK2871228.1"/>
    </source>
</evidence>
<dbReference type="EMBL" id="JAUYZG010000023">
    <property type="protein sequence ID" value="KAK2871228.1"/>
    <property type="molecule type" value="Genomic_DNA"/>
</dbReference>
<comment type="caution">
    <text evidence="2">The sequence shown here is derived from an EMBL/GenBank/DDBJ whole genome shotgun (WGS) entry which is preliminary data.</text>
</comment>
<feature type="compositionally biased region" description="Basic and acidic residues" evidence="1">
    <location>
        <begin position="115"/>
        <end position="124"/>
    </location>
</feature>
<dbReference type="Proteomes" id="UP001187343">
    <property type="component" value="Unassembled WGS sequence"/>
</dbReference>
<feature type="region of interest" description="Disordered" evidence="1">
    <location>
        <begin position="94"/>
        <end position="124"/>
    </location>
</feature>
<evidence type="ECO:0000313" key="3">
    <source>
        <dbReference type="Proteomes" id="UP001187343"/>
    </source>
</evidence>
<gene>
    <name evidence="2" type="ORF">Q8A67_023755</name>
</gene>
<organism evidence="2 3">
    <name type="scientific">Cirrhinus molitorella</name>
    <name type="common">mud carp</name>
    <dbReference type="NCBI Taxonomy" id="172907"/>
    <lineage>
        <taxon>Eukaryota</taxon>
        <taxon>Metazoa</taxon>
        <taxon>Chordata</taxon>
        <taxon>Craniata</taxon>
        <taxon>Vertebrata</taxon>
        <taxon>Euteleostomi</taxon>
        <taxon>Actinopterygii</taxon>
        <taxon>Neopterygii</taxon>
        <taxon>Teleostei</taxon>
        <taxon>Ostariophysi</taxon>
        <taxon>Cypriniformes</taxon>
        <taxon>Cyprinidae</taxon>
        <taxon>Labeoninae</taxon>
        <taxon>Labeonini</taxon>
        <taxon>Cirrhinus</taxon>
    </lineage>
</organism>